<evidence type="ECO:0000313" key="4">
    <source>
        <dbReference type="Proteomes" id="UP000182057"/>
    </source>
</evidence>
<dbReference type="InterPro" id="IPR001296">
    <property type="entry name" value="Glyco_trans_1"/>
</dbReference>
<dbReference type="InterPro" id="IPR028098">
    <property type="entry name" value="Glyco_trans_4-like_N"/>
</dbReference>
<dbReference type="RefSeq" id="WP_074449445.1">
    <property type="nucleotide sequence ID" value="NZ_FMMM01000021.1"/>
</dbReference>
<dbReference type="EMBL" id="FMMM01000021">
    <property type="protein sequence ID" value="SCQ18872.1"/>
    <property type="molecule type" value="Genomic_DNA"/>
</dbReference>
<dbReference type="Pfam" id="PF13439">
    <property type="entry name" value="Glyco_transf_4"/>
    <property type="match status" value="1"/>
</dbReference>
<dbReference type="EC" id="2.4.1.250" evidence="3"/>
<feature type="domain" description="Glycosyltransferase subfamily 4-like N-terminal" evidence="2">
    <location>
        <begin position="23"/>
        <end position="216"/>
    </location>
</feature>
<dbReference type="InterPro" id="IPR050194">
    <property type="entry name" value="Glycosyltransferase_grp1"/>
</dbReference>
<reference evidence="3 4" key="1">
    <citation type="submission" date="2016-09" db="EMBL/GenBank/DDBJ databases">
        <authorList>
            <person name="Capua I."/>
            <person name="De Benedictis P."/>
            <person name="Joannis T."/>
            <person name="Lombin L.H."/>
            <person name="Cattoli G."/>
        </authorList>
    </citation>
    <scope>NUCLEOTIDE SEQUENCE [LARGE SCALE GENOMIC DNA]</scope>
    <source>
        <strain evidence="3 4">UB20</strain>
    </source>
</reference>
<feature type="domain" description="Glycosyl transferase family 1" evidence="1">
    <location>
        <begin position="224"/>
        <end position="358"/>
    </location>
</feature>
<dbReference type="Pfam" id="PF00534">
    <property type="entry name" value="Glycos_transf_1"/>
    <property type="match status" value="1"/>
</dbReference>
<evidence type="ECO:0000313" key="3">
    <source>
        <dbReference type="EMBL" id="SCQ18872.1"/>
    </source>
</evidence>
<dbReference type="SUPFAM" id="SSF53756">
    <property type="entry name" value="UDP-Glycosyltransferase/glycogen phosphorylase"/>
    <property type="match status" value="1"/>
</dbReference>
<dbReference type="PANTHER" id="PTHR45947:SF13">
    <property type="entry name" value="TRANSFERASE"/>
    <property type="match status" value="1"/>
</dbReference>
<keyword evidence="3" id="KW-0328">Glycosyltransferase</keyword>
<sequence length="395" mass="45383">MARILLVNKFYYFRGGDCTAVLTTEELLKKHGHEVAVFSMRYAENLPTAWEEYFPEEVSFSQAGLTQKVKALKRVFSDTQVVKKFNRLLSDFQPDIVHLHNIHSYLSPVIAQTAHQRGIRVVWTMHDYKLICPTYLCLRENKPCELCFKNKAHVFRLRCMKNSRAASLLAWMEAVYWNRTKLERITDRFISPSSFLKEKMVAAGYQDKQIEVLHNFMYKQVTSCYDKGDYYCYAGRLSTEKGVSILLEAAKDLPYPLKVIGGGPLLEDFRKTYPSDHIEFLGYLPQEKLFPLIQQARFSVIPSLCYENNPYGAIESLCLGTPVLGATIGGIPELIKVGINGDLFPPGGIKELRAKILDCFEHFTEDYPFEKIAIDAQNKFSSETFYVKLMKIYGY</sequence>
<dbReference type="Gene3D" id="3.40.50.2000">
    <property type="entry name" value="Glycogen Phosphorylase B"/>
    <property type="match status" value="2"/>
</dbReference>
<dbReference type="Proteomes" id="UP000182057">
    <property type="component" value="Unassembled WGS sequence"/>
</dbReference>
<protein>
    <submittedName>
        <fullName evidence="3">D-inositol 3-phosphate glycosyltransferase</fullName>
        <ecNumber evidence="3">2.4.1.250</ecNumber>
    </submittedName>
</protein>
<accession>A0A1D3UFF1</accession>
<dbReference type="GO" id="GO:0102710">
    <property type="term" value="F:D-inositol-3-phosphate glycosyltransferase activity"/>
    <property type="evidence" value="ECO:0007669"/>
    <property type="project" value="UniProtKB-EC"/>
</dbReference>
<evidence type="ECO:0000259" key="1">
    <source>
        <dbReference type="Pfam" id="PF00534"/>
    </source>
</evidence>
<dbReference type="PANTHER" id="PTHR45947">
    <property type="entry name" value="SULFOQUINOVOSYL TRANSFERASE SQD2"/>
    <property type="match status" value="1"/>
</dbReference>
<proteinExistence type="predicted"/>
<organism evidence="3 4">
    <name type="scientific">Tannerella forsythia</name>
    <name type="common">Bacteroides forsythus</name>
    <dbReference type="NCBI Taxonomy" id="28112"/>
    <lineage>
        <taxon>Bacteria</taxon>
        <taxon>Pseudomonadati</taxon>
        <taxon>Bacteroidota</taxon>
        <taxon>Bacteroidia</taxon>
        <taxon>Bacteroidales</taxon>
        <taxon>Tannerellaceae</taxon>
        <taxon>Tannerella</taxon>
    </lineage>
</organism>
<keyword evidence="3" id="KW-0808">Transferase</keyword>
<evidence type="ECO:0000259" key="2">
    <source>
        <dbReference type="Pfam" id="PF13439"/>
    </source>
</evidence>
<name>A0A1D3UFF1_TANFO</name>
<gene>
    <name evidence="3" type="primary">mshA_3</name>
    <name evidence="3" type="ORF">TFUB20_00499</name>
</gene>
<dbReference type="OrthoDB" id="1096251at2"/>
<dbReference type="AlphaFoldDB" id="A0A1D3UFF1"/>